<dbReference type="HOGENOM" id="CLU_028281_0_1_1"/>
<keyword evidence="1" id="KW-1133">Transmembrane helix</keyword>
<dbReference type="InterPro" id="IPR053185">
    <property type="entry name" value="SET_domain_protein"/>
</dbReference>
<keyword evidence="4" id="KW-1185">Reference proteome</keyword>
<dbReference type="AlphaFoldDB" id="A0A0C3B8I8"/>
<evidence type="ECO:0000259" key="2">
    <source>
        <dbReference type="PROSITE" id="PS50280"/>
    </source>
</evidence>
<reference evidence="4" key="2">
    <citation type="submission" date="2015-01" db="EMBL/GenBank/DDBJ databases">
        <title>Evolutionary Origins and Diversification of the Mycorrhizal Mutualists.</title>
        <authorList>
            <consortium name="DOE Joint Genome Institute"/>
            <consortium name="Mycorrhizal Genomics Consortium"/>
            <person name="Kohler A."/>
            <person name="Kuo A."/>
            <person name="Nagy L.G."/>
            <person name="Floudas D."/>
            <person name="Copeland A."/>
            <person name="Barry K.W."/>
            <person name="Cichocki N."/>
            <person name="Veneault-Fourrey C."/>
            <person name="LaButti K."/>
            <person name="Lindquist E.A."/>
            <person name="Lipzen A."/>
            <person name="Lundell T."/>
            <person name="Morin E."/>
            <person name="Murat C."/>
            <person name="Riley R."/>
            <person name="Ohm R."/>
            <person name="Sun H."/>
            <person name="Tunlid A."/>
            <person name="Henrissat B."/>
            <person name="Grigoriev I.V."/>
            <person name="Hibbett D.S."/>
            <person name="Martin F."/>
        </authorList>
    </citation>
    <scope>NUCLEOTIDE SEQUENCE [LARGE SCALE GENOMIC DNA]</scope>
    <source>
        <strain evidence="4">MAFF 305830</strain>
    </source>
</reference>
<dbReference type="OrthoDB" id="265717at2759"/>
<feature type="domain" description="SET" evidence="2">
    <location>
        <begin position="57"/>
        <end position="210"/>
    </location>
</feature>
<dbReference type="PANTHER" id="PTHR47332:SF4">
    <property type="entry name" value="SET DOMAIN-CONTAINING PROTEIN 5"/>
    <property type="match status" value="1"/>
</dbReference>
<gene>
    <name evidence="3" type="ORF">M408DRAFT_329744</name>
</gene>
<dbReference type="SMART" id="SM00317">
    <property type="entry name" value="SET"/>
    <property type="match status" value="1"/>
</dbReference>
<dbReference type="PROSITE" id="PS50280">
    <property type="entry name" value="SET"/>
    <property type="match status" value="1"/>
</dbReference>
<dbReference type="Gene3D" id="2.170.270.10">
    <property type="entry name" value="SET domain"/>
    <property type="match status" value="1"/>
</dbReference>
<dbReference type="Proteomes" id="UP000054097">
    <property type="component" value="Unassembled WGS sequence"/>
</dbReference>
<dbReference type="InterPro" id="IPR001214">
    <property type="entry name" value="SET_dom"/>
</dbReference>
<proteinExistence type="predicted"/>
<protein>
    <recommendedName>
        <fullName evidence="2">SET domain-containing protein</fullName>
    </recommendedName>
</protein>
<dbReference type="STRING" id="933852.A0A0C3B8I8"/>
<evidence type="ECO:0000313" key="4">
    <source>
        <dbReference type="Proteomes" id="UP000054097"/>
    </source>
</evidence>
<keyword evidence="1" id="KW-0472">Membrane</keyword>
<dbReference type="CDD" id="cd20071">
    <property type="entry name" value="SET_SMYD"/>
    <property type="match status" value="1"/>
</dbReference>
<evidence type="ECO:0000313" key="3">
    <source>
        <dbReference type="EMBL" id="KIM27791.1"/>
    </source>
</evidence>
<feature type="transmembrane region" description="Helical" evidence="1">
    <location>
        <begin position="32"/>
        <end position="50"/>
    </location>
</feature>
<organism evidence="3 4">
    <name type="scientific">Serendipita vermifera MAFF 305830</name>
    <dbReference type="NCBI Taxonomy" id="933852"/>
    <lineage>
        <taxon>Eukaryota</taxon>
        <taxon>Fungi</taxon>
        <taxon>Dikarya</taxon>
        <taxon>Basidiomycota</taxon>
        <taxon>Agaricomycotina</taxon>
        <taxon>Agaricomycetes</taxon>
        <taxon>Sebacinales</taxon>
        <taxon>Serendipitaceae</taxon>
        <taxon>Serendipita</taxon>
    </lineage>
</organism>
<keyword evidence="1" id="KW-0812">Transmembrane</keyword>
<dbReference type="SUPFAM" id="SSF82199">
    <property type="entry name" value="SET domain"/>
    <property type="match status" value="1"/>
</dbReference>
<sequence>MAKRTNKRQSTLPEPPKPVPALETPVARASFFTIYLIITIIIGLGGAAWYRSYLEESNLSSGETETAVWKVVELPGKGFGMVAKRNISQGTTILREKPLFLVPASIRESPERLIASLVSQLSPEKRRQFNALSHHSNPDSTGEAQMLAKTQTNAISAGDMIGIFPNTARLNHGCSSAFNVAYNWAAGEQELVVQAFKPIMEGEEILTTYTDTKRPRDERRQYLQGAYNFFCTCSVCSLPPEESKRSDERLVEMSRLKSKLSEWGSKDMGGGEATNIINKIWKLGEEEGYWSERGSLAWDAVQVAAAHGQEDATRRWALVAEKWFSIELGPNSLQAKDAANIIRRPKSHPSWGARYRVKVESPAF</sequence>
<dbReference type="EMBL" id="KN824296">
    <property type="protein sequence ID" value="KIM27791.1"/>
    <property type="molecule type" value="Genomic_DNA"/>
</dbReference>
<evidence type="ECO:0000256" key="1">
    <source>
        <dbReference type="SAM" id="Phobius"/>
    </source>
</evidence>
<dbReference type="PANTHER" id="PTHR47332">
    <property type="entry name" value="SET DOMAIN-CONTAINING PROTEIN 5"/>
    <property type="match status" value="1"/>
</dbReference>
<dbReference type="InterPro" id="IPR046341">
    <property type="entry name" value="SET_dom_sf"/>
</dbReference>
<accession>A0A0C3B8I8</accession>
<name>A0A0C3B8I8_SERVB</name>
<dbReference type="Pfam" id="PF00856">
    <property type="entry name" value="SET"/>
    <property type="match status" value="1"/>
</dbReference>
<reference evidence="3 4" key="1">
    <citation type="submission" date="2014-04" db="EMBL/GenBank/DDBJ databases">
        <authorList>
            <consortium name="DOE Joint Genome Institute"/>
            <person name="Kuo A."/>
            <person name="Zuccaro A."/>
            <person name="Kohler A."/>
            <person name="Nagy L.G."/>
            <person name="Floudas D."/>
            <person name="Copeland A."/>
            <person name="Barry K.W."/>
            <person name="Cichocki N."/>
            <person name="Veneault-Fourrey C."/>
            <person name="LaButti K."/>
            <person name="Lindquist E.A."/>
            <person name="Lipzen A."/>
            <person name="Lundell T."/>
            <person name="Morin E."/>
            <person name="Murat C."/>
            <person name="Sun H."/>
            <person name="Tunlid A."/>
            <person name="Henrissat B."/>
            <person name="Grigoriev I.V."/>
            <person name="Hibbett D.S."/>
            <person name="Martin F."/>
            <person name="Nordberg H.P."/>
            <person name="Cantor M.N."/>
            <person name="Hua S.X."/>
        </authorList>
    </citation>
    <scope>NUCLEOTIDE SEQUENCE [LARGE SCALE GENOMIC DNA]</scope>
    <source>
        <strain evidence="3 4">MAFF 305830</strain>
    </source>
</reference>